<gene>
    <name evidence="1" type="ORF">METZ01_LOCUS313011</name>
</gene>
<dbReference type="PANTHER" id="PTHR43747">
    <property type="entry name" value="FAD-BINDING PROTEIN"/>
    <property type="match status" value="1"/>
</dbReference>
<reference evidence="1" key="1">
    <citation type="submission" date="2018-05" db="EMBL/GenBank/DDBJ databases">
        <authorList>
            <person name="Lanie J.A."/>
            <person name="Ng W.-L."/>
            <person name="Kazmierczak K.M."/>
            <person name="Andrzejewski T.M."/>
            <person name="Davidsen T.M."/>
            <person name="Wayne K.J."/>
            <person name="Tettelin H."/>
            <person name="Glass J.I."/>
            <person name="Rusch D."/>
            <person name="Podicherti R."/>
            <person name="Tsui H.-C.T."/>
            <person name="Winkler M.E."/>
        </authorList>
    </citation>
    <scope>NUCLEOTIDE SEQUENCE</scope>
</reference>
<dbReference type="SUPFAM" id="SSF51905">
    <property type="entry name" value="FAD/NAD(P)-binding domain"/>
    <property type="match status" value="1"/>
</dbReference>
<dbReference type="InterPro" id="IPR050816">
    <property type="entry name" value="Flavin-dep_Halogenase_NPB"/>
</dbReference>
<evidence type="ECO:0000313" key="1">
    <source>
        <dbReference type="EMBL" id="SVC60157.1"/>
    </source>
</evidence>
<dbReference type="Pfam" id="PF04820">
    <property type="entry name" value="Trp_halogenase"/>
    <property type="match status" value="1"/>
</dbReference>
<name>A0A382NIQ5_9ZZZZ</name>
<dbReference type="GO" id="GO:0004497">
    <property type="term" value="F:monooxygenase activity"/>
    <property type="evidence" value="ECO:0007669"/>
    <property type="project" value="InterPro"/>
</dbReference>
<feature type="non-terminal residue" evidence="1">
    <location>
        <position position="216"/>
    </location>
</feature>
<organism evidence="1">
    <name type="scientific">marine metagenome</name>
    <dbReference type="NCBI Taxonomy" id="408172"/>
    <lineage>
        <taxon>unclassified sequences</taxon>
        <taxon>metagenomes</taxon>
        <taxon>ecological metagenomes</taxon>
    </lineage>
</organism>
<protein>
    <recommendedName>
        <fullName evidence="2">Tryptophan halogenase</fullName>
    </recommendedName>
</protein>
<dbReference type="PANTHER" id="PTHR43747:SF4">
    <property type="entry name" value="FLAVIN-DEPENDENT TRYPTOPHAN HALOGENASE"/>
    <property type="match status" value="1"/>
</dbReference>
<dbReference type="EMBL" id="UINC01100246">
    <property type="protein sequence ID" value="SVC60157.1"/>
    <property type="molecule type" value="Genomic_DNA"/>
</dbReference>
<accession>A0A382NIQ5</accession>
<dbReference type="Gene3D" id="3.50.50.60">
    <property type="entry name" value="FAD/NAD(P)-binding domain"/>
    <property type="match status" value="1"/>
</dbReference>
<proteinExistence type="predicted"/>
<evidence type="ECO:0008006" key="2">
    <source>
        <dbReference type="Google" id="ProtNLM"/>
    </source>
</evidence>
<dbReference type="InterPro" id="IPR036188">
    <property type="entry name" value="FAD/NAD-bd_sf"/>
</dbReference>
<sequence>MSNHQVKSICIAGGGSAGWLTAAYALRILPSDINITLVESPNIPIIGVGEATLLGFDKFLSNECNIPFELWTKECDVTIKLGTKFTDWYGDGLDIWEPFLVPTVSHNDYHFDILDLTLKAKIVKPDFYSTCSSWYEISVEDQKIPSTASLNGPNSGHHEVAYNLDAIKLANFLSRWCNEKYPQLTHIKKHIDKPVVKDGNIDHLILQDGSTIHADV</sequence>
<dbReference type="AlphaFoldDB" id="A0A382NIQ5"/>
<dbReference type="InterPro" id="IPR006905">
    <property type="entry name" value="Flavin_halogenase"/>
</dbReference>